<reference evidence="2 3" key="1">
    <citation type="submission" date="2015-01" db="EMBL/GenBank/DDBJ databases">
        <title>Enhanced salinomycin production by adjusting the supply of polyketide extender units in Streptomyce albus DSM 41398.</title>
        <authorList>
            <person name="Lu C."/>
        </authorList>
    </citation>
    <scope>NUCLEOTIDE SEQUENCE [LARGE SCALE GENOMIC DNA]</scope>
    <source>
        <strain evidence="3">ATCC 21838 / DSM 41398 / FERM P-419 / JCM 4703 / NBRC 107858</strain>
    </source>
</reference>
<keyword evidence="3" id="KW-1185">Reference proteome</keyword>
<dbReference type="PANTHER" id="PTHR43102:SF2">
    <property type="entry name" value="GAF DOMAIN-CONTAINING PROTEIN"/>
    <property type="match status" value="1"/>
</dbReference>
<feature type="domain" description="GAF" evidence="1">
    <location>
        <begin position="52"/>
        <end position="173"/>
    </location>
</feature>
<accession>A0A0B5F9Q3</accession>
<dbReference type="Pfam" id="PF01590">
    <property type="entry name" value="GAF"/>
    <property type="match status" value="1"/>
</dbReference>
<dbReference type="SUPFAM" id="SSF55781">
    <property type="entry name" value="GAF domain-like"/>
    <property type="match status" value="1"/>
</dbReference>
<evidence type="ECO:0000313" key="3">
    <source>
        <dbReference type="Proteomes" id="UP000031523"/>
    </source>
</evidence>
<proteinExistence type="predicted"/>
<sequence length="184" mass="19989">MTGSPAGRLLLTPEDGQGAERAERLRALGLLERAEPDFDRFAEHLAVAHSAPWAMVNFLDAERQFLAGLHWPSARAGAAASLDVFAQRSLGRDHGYCPHVVVRRRALALEDVRDYPRFAQNPVVDGFGVRSYLGAPLLDRSGLALGTVCVLDVAPRRWGSQGLAGIKAMAAELTERILSRDHGI</sequence>
<dbReference type="InterPro" id="IPR003018">
    <property type="entry name" value="GAF"/>
</dbReference>
<dbReference type="Proteomes" id="UP000031523">
    <property type="component" value="Chromosome"/>
</dbReference>
<dbReference type="KEGG" id="sals:SLNWT_6826"/>
<dbReference type="InterPro" id="IPR029016">
    <property type="entry name" value="GAF-like_dom_sf"/>
</dbReference>
<name>A0A0B5F9Q3_STRA4</name>
<dbReference type="PANTHER" id="PTHR43102">
    <property type="entry name" value="SLR1143 PROTEIN"/>
    <property type="match status" value="1"/>
</dbReference>
<organism evidence="2 3">
    <name type="scientific">Streptomyces albus (strain ATCC 21838 / DSM 41398 / FERM P-419 / JCM 4703 / NBRC 107858)</name>
    <dbReference type="NCBI Taxonomy" id="1081613"/>
    <lineage>
        <taxon>Bacteria</taxon>
        <taxon>Bacillati</taxon>
        <taxon>Actinomycetota</taxon>
        <taxon>Actinomycetes</taxon>
        <taxon>Kitasatosporales</taxon>
        <taxon>Streptomycetaceae</taxon>
        <taxon>Streptomyces</taxon>
    </lineage>
</organism>
<dbReference type="EMBL" id="CP010519">
    <property type="protein sequence ID" value="AJE87202.1"/>
    <property type="molecule type" value="Genomic_DNA"/>
</dbReference>
<evidence type="ECO:0000259" key="1">
    <source>
        <dbReference type="Pfam" id="PF01590"/>
    </source>
</evidence>
<evidence type="ECO:0000313" key="2">
    <source>
        <dbReference type="EMBL" id="AJE87202.1"/>
    </source>
</evidence>
<dbReference type="AlphaFoldDB" id="A0A0B5F9Q3"/>
<gene>
    <name evidence="2" type="ORF">SLNWT_6826</name>
</gene>
<dbReference type="Gene3D" id="3.30.450.40">
    <property type="match status" value="1"/>
</dbReference>
<protein>
    <recommendedName>
        <fullName evidence="1">GAF domain-containing protein</fullName>
    </recommendedName>
</protein>